<dbReference type="PANTHER" id="PTHR47331:SF6">
    <property type="entry name" value="DOUBLECORTIN DOMAIN-CONTAINING PROTEIN"/>
    <property type="match status" value="1"/>
</dbReference>
<gene>
    <name evidence="1" type="ORF">MEDL_40192</name>
</gene>
<dbReference type="PANTHER" id="PTHR47331">
    <property type="entry name" value="PHD-TYPE DOMAIN-CONTAINING PROTEIN"/>
    <property type="match status" value="1"/>
</dbReference>
<proteinExistence type="predicted"/>
<name>A0A8S3T937_MYTED</name>
<sequence>MLVKVYPKGKPEQSRMMYSLIDDQSNRSLATSNFCHLFCDNGPETEYVLSSCAGKFTTSGRLARDYVVEALDGSCAFDLPTIIEYKGPHQLVDADSDKEIRPDVQVAKTQTVDQNNVHKLGTHRFSKFSEWRTLVRAISLLKQFVRNLAHHNDKPEHLDAYKQPDSLKQAQQVIILEVQMENYRNEIGSIKHGTSLHNNSSLSQNRPYLMLMIH</sequence>
<organism evidence="1 2">
    <name type="scientific">Mytilus edulis</name>
    <name type="common">Blue mussel</name>
    <dbReference type="NCBI Taxonomy" id="6550"/>
    <lineage>
        <taxon>Eukaryota</taxon>
        <taxon>Metazoa</taxon>
        <taxon>Spiralia</taxon>
        <taxon>Lophotrochozoa</taxon>
        <taxon>Mollusca</taxon>
        <taxon>Bivalvia</taxon>
        <taxon>Autobranchia</taxon>
        <taxon>Pteriomorphia</taxon>
        <taxon>Mytilida</taxon>
        <taxon>Mytiloidea</taxon>
        <taxon>Mytilidae</taxon>
        <taxon>Mytilinae</taxon>
        <taxon>Mytilus</taxon>
    </lineage>
</organism>
<evidence type="ECO:0000313" key="1">
    <source>
        <dbReference type="EMBL" id="CAG2227128.1"/>
    </source>
</evidence>
<reference evidence="1" key="1">
    <citation type="submission" date="2021-03" db="EMBL/GenBank/DDBJ databases">
        <authorList>
            <person name="Bekaert M."/>
        </authorList>
    </citation>
    <scope>NUCLEOTIDE SEQUENCE</scope>
</reference>
<protein>
    <submittedName>
        <fullName evidence="1">Uncharacterized protein</fullName>
    </submittedName>
</protein>
<keyword evidence="2" id="KW-1185">Reference proteome</keyword>
<dbReference type="Proteomes" id="UP000683360">
    <property type="component" value="Unassembled WGS sequence"/>
</dbReference>
<dbReference type="AlphaFoldDB" id="A0A8S3T937"/>
<comment type="caution">
    <text evidence="1">The sequence shown here is derived from an EMBL/GenBank/DDBJ whole genome shotgun (WGS) entry which is preliminary data.</text>
</comment>
<accession>A0A8S3T937</accession>
<evidence type="ECO:0000313" key="2">
    <source>
        <dbReference type="Proteomes" id="UP000683360"/>
    </source>
</evidence>
<dbReference type="EMBL" id="CAJPWZ010001950">
    <property type="protein sequence ID" value="CAG2227128.1"/>
    <property type="molecule type" value="Genomic_DNA"/>
</dbReference>